<gene>
    <name evidence="2" type="ORF">M9Y10_014396</name>
</gene>
<dbReference type="SMART" id="SM00507">
    <property type="entry name" value="HNHc"/>
    <property type="match status" value="1"/>
</dbReference>
<sequence length="191" mass="23246">METENIAEFVPLKDHDDYEILTVFPFTIRRKDNHYEVKESVYHTGYIRLYLNNKHYLKHRLVALQFIPNDDPEHKIEVDHINHDRADNHLENLRWCTKSENLRNTTLHKGVHYEYVNEIPEDSIIVREYNGYEFENYYYHDNNFYYYNGISYRKMYINEGKRGNFYVIPMTIEGKKVKISLATFKKLHDLE</sequence>
<evidence type="ECO:0000313" key="3">
    <source>
        <dbReference type="Proteomes" id="UP001470230"/>
    </source>
</evidence>
<keyword evidence="3" id="KW-1185">Reference proteome</keyword>
<proteinExistence type="predicted"/>
<reference evidence="2 3" key="1">
    <citation type="submission" date="2024-04" db="EMBL/GenBank/DDBJ databases">
        <title>Tritrichomonas musculus Genome.</title>
        <authorList>
            <person name="Alves-Ferreira E."/>
            <person name="Grigg M."/>
            <person name="Lorenzi H."/>
            <person name="Galac M."/>
        </authorList>
    </citation>
    <scope>NUCLEOTIDE SEQUENCE [LARGE SCALE GENOMIC DNA]</scope>
    <source>
        <strain evidence="2 3">EAF2021</strain>
    </source>
</reference>
<evidence type="ECO:0000313" key="2">
    <source>
        <dbReference type="EMBL" id="KAK8896491.1"/>
    </source>
</evidence>
<protein>
    <recommendedName>
        <fullName evidence="1">HNH nuclease domain-containing protein</fullName>
    </recommendedName>
</protein>
<dbReference type="Pfam" id="PF13392">
    <property type="entry name" value="HNH_3"/>
    <property type="match status" value="1"/>
</dbReference>
<comment type="caution">
    <text evidence="2">The sequence shown here is derived from an EMBL/GenBank/DDBJ whole genome shotgun (WGS) entry which is preliminary data.</text>
</comment>
<dbReference type="CDD" id="cd00085">
    <property type="entry name" value="HNHc"/>
    <property type="match status" value="1"/>
</dbReference>
<dbReference type="Proteomes" id="UP001470230">
    <property type="component" value="Unassembled WGS sequence"/>
</dbReference>
<evidence type="ECO:0000259" key="1">
    <source>
        <dbReference type="SMART" id="SM00507"/>
    </source>
</evidence>
<dbReference type="SUPFAM" id="SSF54060">
    <property type="entry name" value="His-Me finger endonucleases"/>
    <property type="match status" value="1"/>
</dbReference>
<dbReference type="InterPro" id="IPR044925">
    <property type="entry name" value="His-Me_finger_sf"/>
</dbReference>
<organism evidence="2 3">
    <name type="scientific">Tritrichomonas musculus</name>
    <dbReference type="NCBI Taxonomy" id="1915356"/>
    <lineage>
        <taxon>Eukaryota</taxon>
        <taxon>Metamonada</taxon>
        <taxon>Parabasalia</taxon>
        <taxon>Tritrichomonadida</taxon>
        <taxon>Tritrichomonadidae</taxon>
        <taxon>Tritrichomonas</taxon>
    </lineage>
</organism>
<name>A0ABR2L0L6_9EUKA</name>
<feature type="domain" description="HNH nuclease" evidence="1">
    <location>
        <begin position="52"/>
        <end position="102"/>
    </location>
</feature>
<dbReference type="Gene3D" id="3.90.75.20">
    <property type="match status" value="1"/>
</dbReference>
<accession>A0ABR2L0L6</accession>
<dbReference type="InterPro" id="IPR003615">
    <property type="entry name" value="HNH_nuc"/>
</dbReference>
<dbReference type="EMBL" id="JAPFFF010000002">
    <property type="protein sequence ID" value="KAK8896491.1"/>
    <property type="molecule type" value="Genomic_DNA"/>
</dbReference>